<name>A0A0D2EPD7_9EURO</name>
<dbReference type="InterPro" id="IPR057326">
    <property type="entry name" value="KR_dom"/>
</dbReference>
<evidence type="ECO:0000313" key="5">
    <source>
        <dbReference type="Proteomes" id="UP000054342"/>
    </source>
</evidence>
<keyword evidence="2" id="KW-0560">Oxidoreductase</keyword>
<dbReference type="RefSeq" id="XP_013310263.1">
    <property type="nucleotide sequence ID" value="XM_013454809.1"/>
</dbReference>
<dbReference type="Proteomes" id="UP000054342">
    <property type="component" value="Unassembled WGS sequence"/>
</dbReference>
<dbReference type="EMBL" id="KN847323">
    <property type="protein sequence ID" value="KIW49679.1"/>
    <property type="molecule type" value="Genomic_DNA"/>
</dbReference>
<dbReference type="PRINTS" id="PR00081">
    <property type="entry name" value="GDHRDH"/>
</dbReference>
<dbReference type="SMART" id="SM00822">
    <property type="entry name" value="PKS_KR"/>
    <property type="match status" value="1"/>
</dbReference>
<dbReference type="STRING" id="348802.A0A0D2EPD7"/>
<dbReference type="Pfam" id="PF01370">
    <property type="entry name" value="Epimerase"/>
    <property type="match status" value="1"/>
</dbReference>
<dbReference type="PANTHER" id="PTHR42760:SF37">
    <property type="entry name" value="CLAVALDEHYDE DEHYDROGENASE"/>
    <property type="match status" value="1"/>
</dbReference>
<dbReference type="InterPro" id="IPR001509">
    <property type="entry name" value="Epimerase_deHydtase"/>
</dbReference>
<comment type="similarity">
    <text evidence="1">Belongs to the short-chain dehydrogenases/reductases (SDR) family.</text>
</comment>
<dbReference type="PANTHER" id="PTHR42760">
    <property type="entry name" value="SHORT-CHAIN DEHYDROGENASES/REDUCTASES FAMILY MEMBER"/>
    <property type="match status" value="1"/>
</dbReference>
<dbReference type="GeneID" id="25333241"/>
<protein>
    <recommendedName>
        <fullName evidence="3">Ketoreductase domain-containing protein</fullName>
    </recommendedName>
</protein>
<dbReference type="OrthoDB" id="1933717at2759"/>
<sequence length="660" mass="72459">MEYPPHSGYNFTQTIHNDIYPAIDPTKSDLSQPGKVVLITGSGRGIGRSVALRYAESGVACIVVCARSASELDEVEQSIKKINPHVRVSKQAVDVTAESSVVSMAETVRQEEGRLDVLINNAGMTNKWAPIADGDTDMWFKTWDLHIKGTYLMLKSFLPLLVDTAKTQGVTVDVINTTTIAAHFAMPGGSAYHASKFALIRLSEFVVSEYEGQGVNCLSLHPGGVPTGIAKDLGPLVEAAMIDTPELCAGFAVWLTKGQRAWLNGRYYWAARVETPERGRAQDNTTDYIRLSPCDEPSRTQGFSLPFEARRRSRIAMPKVLLTGANGFLATHILKDLVEGSFDVVGTVRSQVKADDVFSAHPEFASKNVKLVAVPDMSKAGAYDKIFQETQFDYIIHTAAPVPDGAGTDFDRDFLGPAVQGNLELLRAAQKYLKTLKHLTFTGSVVTVQSPMEPYDGKVLTSKDWNAMQHPGASYIISKTLAEKALWNFVETEKPAFTVCVLSVPLIIGPPLQRLDQHAFSKGRTNLTSDLFYNTFLKPVTGSEASPGQPLYTAYIDVRDCAALHVQSLTKGTEKNRRIIMASPEPFFAKDVLEILGQRFPEMKRWASVQAASIVANKEQDTEHPVKVDDAEARAVFGKGIYRSLRETVIDTALKLLEIE</sequence>
<dbReference type="CDD" id="cd05233">
    <property type="entry name" value="SDR_c"/>
    <property type="match status" value="1"/>
</dbReference>
<dbReference type="SUPFAM" id="SSF51735">
    <property type="entry name" value="NAD(P)-binding Rossmann-fold domains"/>
    <property type="match status" value="2"/>
</dbReference>
<evidence type="ECO:0000259" key="3">
    <source>
        <dbReference type="SMART" id="SM00822"/>
    </source>
</evidence>
<feature type="domain" description="Ketoreductase" evidence="3">
    <location>
        <begin position="35"/>
        <end position="229"/>
    </location>
</feature>
<organism evidence="4 5">
    <name type="scientific">Exophiala xenobiotica</name>
    <dbReference type="NCBI Taxonomy" id="348802"/>
    <lineage>
        <taxon>Eukaryota</taxon>
        <taxon>Fungi</taxon>
        <taxon>Dikarya</taxon>
        <taxon>Ascomycota</taxon>
        <taxon>Pezizomycotina</taxon>
        <taxon>Eurotiomycetes</taxon>
        <taxon>Chaetothyriomycetidae</taxon>
        <taxon>Chaetothyriales</taxon>
        <taxon>Herpotrichiellaceae</taxon>
        <taxon>Exophiala</taxon>
    </lineage>
</organism>
<dbReference type="AlphaFoldDB" id="A0A0D2EPD7"/>
<keyword evidence="5" id="KW-1185">Reference proteome</keyword>
<dbReference type="HOGENOM" id="CLU_415621_0_0_1"/>
<dbReference type="InterPro" id="IPR036291">
    <property type="entry name" value="NAD(P)-bd_dom_sf"/>
</dbReference>
<dbReference type="Gene3D" id="3.40.50.720">
    <property type="entry name" value="NAD(P)-binding Rossmann-like Domain"/>
    <property type="match status" value="2"/>
</dbReference>
<accession>A0A0D2EPD7</accession>
<proteinExistence type="inferred from homology"/>
<evidence type="ECO:0000256" key="2">
    <source>
        <dbReference type="ARBA" id="ARBA00023002"/>
    </source>
</evidence>
<dbReference type="GO" id="GO:0016616">
    <property type="term" value="F:oxidoreductase activity, acting on the CH-OH group of donors, NAD or NADP as acceptor"/>
    <property type="evidence" value="ECO:0007669"/>
    <property type="project" value="UniProtKB-ARBA"/>
</dbReference>
<reference evidence="4 5" key="1">
    <citation type="submission" date="2015-01" db="EMBL/GenBank/DDBJ databases">
        <title>The Genome Sequence of Exophiala xenobiotica CBS118157.</title>
        <authorList>
            <consortium name="The Broad Institute Genomics Platform"/>
            <person name="Cuomo C."/>
            <person name="de Hoog S."/>
            <person name="Gorbushina A."/>
            <person name="Stielow B."/>
            <person name="Teixiera M."/>
            <person name="Abouelleil A."/>
            <person name="Chapman S.B."/>
            <person name="Priest M."/>
            <person name="Young S.K."/>
            <person name="Wortman J."/>
            <person name="Nusbaum C."/>
            <person name="Birren B."/>
        </authorList>
    </citation>
    <scope>NUCLEOTIDE SEQUENCE [LARGE SCALE GENOMIC DNA]</scope>
    <source>
        <strain evidence="4 5">CBS 118157</strain>
    </source>
</reference>
<evidence type="ECO:0000313" key="4">
    <source>
        <dbReference type="EMBL" id="KIW49679.1"/>
    </source>
</evidence>
<dbReference type="Pfam" id="PF00106">
    <property type="entry name" value="adh_short"/>
    <property type="match status" value="1"/>
</dbReference>
<dbReference type="InterPro" id="IPR002347">
    <property type="entry name" value="SDR_fam"/>
</dbReference>
<evidence type="ECO:0000256" key="1">
    <source>
        <dbReference type="ARBA" id="ARBA00006484"/>
    </source>
</evidence>
<gene>
    <name evidence="4" type="ORF">PV05_11333</name>
</gene>